<proteinExistence type="predicted"/>
<dbReference type="EMBL" id="HACG01006483">
    <property type="protein sequence ID" value="CEK53348.1"/>
    <property type="molecule type" value="Transcribed_RNA"/>
</dbReference>
<sequence>MNRTTAVRNQVPSLHVGDDYEQMKSEEIKKGLFSASRRPASDNDIKSFKIMHSPRVHKMAEWLLQYECAGRREKQYLQQFKELRQQFQTHDTDKITGPRYGDSSQSDIFWRPSRAPFTKSDDRTSKATCVLYPQKKRVMNHVLKDNYLQDSVTSHRESFIAPMSVNPSTYSMKKPRQLQNMGLDRNKTEYEPIEFIAKRNKLNFSRYFRESNLDR</sequence>
<protein>
    <submittedName>
        <fullName evidence="1">Uncharacterized protein</fullName>
    </submittedName>
</protein>
<gene>
    <name evidence="1" type="primary">ORF19986</name>
</gene>
<reference evidence="1" key="1">
    <citation type="submission" date="2014-12" db="EMBL/GenBank/DDBJ databases">
        <title>Insight into the proteome of Arion vulgaris.</title>
        <authorList>
            <person name="Aradska J."/>
            <person name="Bulat T."/>
            <person name="Smidak R."/>
            <person name="Sarate P."/>
            <person name="Gangsoo J."/>
            <person name="Sialana F."/>
            <person name="Bilban M."/>
            <person name="Lubec G."/>
        </authorList>
    </citation>
    <scope>NUCLEOTIDE SEQUENCE</scope>
    <source>
        <tissue evidence="1">Skin</tissue>
    </source>
</reference>
<name>A0A0B6YB60_9EUPU</name>
<evidence type="ECO:0000313" key="1">
    <source>
        <dbReference type="EMBL" id="CEK53348.1"/>
    </source>
</evidence>
<dbReference type="AlphaFoldDB" id="A0A0B6YB60"/>
<accession>A0A0B6YB60</accession>
<organism evidence="1">
    <name type="scientific">Arion vulgaris</name>
    <dbReference type="NCBI Taxonomy" id="1028688"/>
    <lineage>
        <taxon>Eukaryota</taxon>
        <taxon>Metazoa</taxon>
        <taxon>Spiralia</taxon>
        <taxon>Lophotrochozoa</taxon>
        <taxon>Mollusca</taxon>
        <taxon>Gastropoda</taxon>
        <taxon>Heterobranchia</taxon>
        <taxon>Euthyneura</taxon>
        <taxon>Panpulmonata</taxon>
        <taxon>Eupulmonata</taxon>
        <taxon>Stylommatophora</taxon>
        <taxon>Helicina</taxon>
        <taxon>Arionoidea</taxon>
        <taxon>Arionidae</taxon>
        <taxon>Arion</taxon>
    </lineage>
</organism>